<proteinExistence type="predicted"/>
<evidence type="ECO:0000256" key="1">
    <source>
        <dbReference type="SAM" id="MobiDB-lite"/>
    </source>
</evidence>
<keyword evidence="2" id="KW-0472">Membrane</keyword>
<protein>
    <submittedName>
        <fullName evidence="3">Uncharacterized protein</fullName>
    </submittedName>
</protein>
<dbReference type="Proteomes" id="UP001165065">
    <property type="component" value="Unassembled WGS sequence"/>
</dbReference>
<accession>A0A9W7LGQ8</accession>
<feature type="compositionally biased region" description="Basic and acidic residues" evidence="1">
    <location>
        <begin position="13"/>
        <end position="24"/>
    </location>
</feature>
<keyword evidence="2" id="KW-1133">Transmembrane helix</keyword>
<feature type="region of interest" description="Disordered" evidence="1">
    <location>
        <begin position="13"/>
        <end position="41"/>
    </location>
</feature>
<name>A0A9W7LGQ8_9STRA</name>
<organism evidence="3 4">
    <name type="scientific">Triparma columacea</name>
    <dbReference type="NCBI Taxonomy" id="722753"/>
    <lineage>
        <taxon>Eukaryota</taxon>
        <taxon>Sar</taxon>
        <taxon>Stramenopiles</taxon>
        <taxon>Ochrophyta</taxon>
        <taxon>Bolidophyceae</taxon>
        <taxon>Parmales</taxon>
        <taxon>Triparmaceae</taxon>
        <taxon>Triparma</taxon>
    </lineage>
</organism>
<dbReference type="AlphaFoldDB" id="A0A9W7LGQ8"/>
<evidence type="ECO:0000313" key="3">
    <source>
        <dbReference type="EMBL" id="GMI48852.1"/>
    </source>
</evidence>
<gene>
    <name evidence="3" type="ORF">TrCOL_g5995</name>
</gene>
<dbReference type="EMBL" id="BRYA01000439">
    <property type="protein sequence ID" value="GMI48852.1"/>
    <property type="molecule type" value="Genomic_DNA"/>
</dbReference>
<feature type="transmembrane region" description="Helical" evidence="2">
    <location>
        <begin position="76"/>
        <end position="97"/>
    </location>
</feature>
<evidence type="ECO:0000256" key="2">
    <source>
        <dbReference type="SAM" id="Phobius"/>
    </source>
</evidence>
<comment type="caution">
    <text evidence="3">The sequence shown here is derived from an EMBL/GenBank/DDBJ whole genome shotgun (WGS) entry which is preliminary data.</text>
</comment>
<dbReference type="OrthoDB" id="193415at2759"/>
<sequence>MSSLHEGEHVELLKFSGDDGRESDSDTDTMSSGGQEEAAPRVNRVDHEFEGKSYSQEELEGVGALREVVEVFKYHYRGLIGVAVVAFISMFIGMVWATSASKRNVPVDAIKVDRYIPGMLEQRGLSMVYRTAISEIDASEVIELGGGEGGVGRRRKLEEGEGGEGLVSIQGRYKGGVRGHVRLPDCFYQGIHVGLSSYDVKNFISSYVVSKDSEFVDPKKSDDFQDLLNILKSEVEGDGSFLAPQKVYPWKVMAGNSTATSRDVEIKEGVVLAYGFDYMADNMLMTSKLTADKTMTVRDYSKVTDMVEAVGRKAGALTVHLWYPNQFAEGQESIIQEVRPIRTGLQQLKSTGAVWKRANRVDEGGE</sequence>
<reference evidence="4" key="1">
    <citation type="journal article" date="2023" name="Commun. Biol.">
        <title>Genome analysis of Parmales, the sister group of diatoms, reveals the evolutionary specialization of diatoms from phago-mixotrophs to photoautotrophs.</title>
        <authorList>
            <person name="Ban H."/>
            <person name="Sato S."/>
            <person name="Yoshikawa S."/>
            <person name="Yamada K."/>
            <person name="Nakamura Y."/>
            <person name="Ichinomiya M."/>
            <person name="Sato N."/>
            <person name="Blanc-Mathieu R."/>
            <person name="Endo H."/>
            <person name="Kuwata A."/>
            <person name="Ogata H."/>
        </authorList>
    </citation>
    <scope>NUCLEOTIDE SEQUENCE [LARGE SCALE GENOMIC DNA]</scope>
</reference>
<evidence type="ECO:0000313" key="4">
    <source>
        <dbReference type="Proteomes" id="UP001165065"/>
    </source>
</evidence>
<keyword evidence="4" id="KW-1185">Reference proteome</keyword>
<keyword evidence="2" id="KW-0812">Transmembrane</keyword>